<dbReference type="Proteomes" id="UP000177583">
    <property type="component" value="Unassembled WGS sequence"/>
</dbReference>
<dbReference type="CDD" id="cd01651">
    <property type="entry name" value="RT_G2_intron"/>
    <property type="match status" value="1"/>
</dbReference>
<dbReference type="InterPro" id="IPR000477">
    <property type="entry name" value="RT_dom"/>
</dbReference>
<comment type="caution">
    <text evidence="3">The sequence shown here is derived from an EMBL/GenBank/DDBJ whole genome shotgun (WGS) entry which is preliminary data.</text>
</comment>
<dbReference type="Pfam" id="PF00078">
    <property type="entry name" value="RVT_1"/>
    <property type="match status" value="1"/>
</dbReference>
<dbReference type="InterPro" id="IPR043502">
    <property type="entry name" value="DNA/RNA_pol_sf"/>
</dbReference>
<reference evidence="3 4" key="1">
    <citation type="journal article" date="2016" name="Nat. Commun.">
        <title>Thousands of microbial genomes shed light on interconnected biogeochemical processes in an aquifer system.</title>
        <authorList>
            <person name="Anantharaman K."/>
            <person name="Brown C.T."/>
            <person name="Hug L.A."/>
            <person name="Sharon I."/>
            <person name="Castelle C.J."/>
            <person name="Probst A.J."/>
            <person name="Thomas B.C."/>
            <person name="Singh A."/>
            <person name="Wilkins M.J."/>
            <person name="Karaoz U."/>
            <person name="Brodie E.L."/>
            <person name="Williams K.H."/>
            <person name="Hubbard S.S."/>
            <person name="Banfield J.F."/>
        </authorList>
    </citation>
    <scope>NUCLEOTIDE SEQUENCE [LARGE SCALE GENOMIC DNA]</scope>
</reference>
<dbReference type="PROSITE" id="PS50878">
    <property type="entry name" value="RT_POL"/>
    <property type="match status" value="1"/>
</dbReference>
<protein>
    <recommendedName>
        <fullName evidence="2">Reverse transcriptase domain-containing protein</fullName>
    </recommendedName>
</protein>
<comment type="similarity">
    <text evidence="1">Belongs to the bacterial reverse transcriptase family.</text>
</comment>
<dbReference type="InterPro" id="IPR051083">
    <property type="entry name" value="GrpII_Intron_Splice-Mob/Def"/>
</dbReference>
<evidence type="ECO:0000313" key="4">
    <source>
        <dbReference type="Proteomes" id="UP000177583"/>
    </source>
</evidence>
<sequence>MFSFESLYRAYLGCRRRKRNTIDALGFEADLLENLLALSETLATGSYAPSRSLCFVVSYPKLREVFAAHFRDRVVHHLLVPRLEQVFEPRFIFDSYACRKEKGTHKAVSRLQEFMSRSSRNGQRPAWFLQLDVKGFFMSIDKGILFSLLARKVQDPTLLGLCRIFLDHNCTQSYLLKSPRTLLAQVPPHKTLFHAPPGKGLPIGNLTSQFFANLYLDRLDQFVKHKLKAPYYIRYMDDFVLVSPEQEQLLTWKAQIETFLKDHLALELRPESVLNRVSQGADFLGYIVRPDYLLVRRRVITNLKEKLLEWQARLVSRFQTPRGVWGRLACTPEQAIQLTQTLASYLGHFKQADSYRLTQSLWERFGWLQALVSWEPKTGLVPRYQPPFSAGNLNAQVGWFRRRYPGYLIFFQLGRFFEFFGKQAREIGPRLGLAANRTRKGLGTVSGFPCNLVEVYQRQVLDLGLGLVIVRENGFCASGLKQRMATEIFTYLEEGR</sequence>
<dbReference type="Pfam" id="PF01624">
    <property type="entry name" value="MutS_I"/>
    <property type="match status" value="1"/>
</dbReference>
<dbReference type="SUPFAM" id="SSF55271">
    <property type="entry name" value="DNA repair protein MutS, domain I"/>
    <property type="match status" value="1"/>
</dbReference>
<dbReference type="InterPro" id="IPR016151">
    <property type="entry name" value="DNA_mismatch_repair_MutS_N"/>
</dbReference>
<gene>
    <name evidence="3" type="ORF">A2557_03955</name>
</gene>
<dbReference type="SUPFAM" id="SSF56672">
    <property type="entry name" value="DNA/RNA polymerases"/>
    <property type="match status" value="1"/>
</dbReference>
<feature type="domain" description="Reverse transcriptase" evidence="2">
    <location>
        <begin position="61"/>
        <end position="288"/>
    </location>
</feature>
<evidence type="ECO:0000256" key="1">
    <source>
        <dbReference type="ARBA" id="ARBA00034120"/>
    </source>
</evidence>
<proteinExistence type="inferred from homology"/>
<accession>A0A1F6GS04</accession>
<organism evidence="3 4">
    <name type="scientific">Candidatus Lambdaproteobacteria bacterium RIFOXYD2_FULL_56_26</name>
    <dbReference type="NCBI Taxonomy" id="1817773"/>
    <lineage>
        <taxon>Bacteria</taxon>
        <taxon>Pseudomonadati</taxon>
        <taxon>Pseudomonadota</taxon>
        <taxon>Candidatus Lambdaproteobacteria</taxon>
    </lineage>
</organism>
<name>A0A1F6GS04_9PROT</name>
<dbReference type="EMBL" id="MFNF01000042">
    <property type="protein sequence ID" value="OGH00838.1"/>
    <property type="molecule type" value="Genomic_DNA"/>
</dbReference>
<evidence type="ECO:0000313" key="3">
    <source>
        <dbReference type="EMBL" id="OGH00838.1"/>
    </source>
</evidence>
<evidence type="ECO:0000259" key="2">
    <source>
        <dbReference type="PROSITE" id="PS50878"/>
    </source>
</evidence>
<dbReference type="PANTHER" id="PTHR34047:SF8">
    <property type="entry name" value="PROTEIN YKFC"/>
    <property type="match status" value="1"/>
</dbReference>
<dbReference type="GO" id="GO:0030983">
    <property type="term" value="F:mismatched DNA binding"/>
    <property type="evidence" value="ECO:0007669"/>
    <property type="project" value="InterPro"/>
</dbReference>
<dbReference type="AlphaFoldDB" id="A0A1F6GS04"/>
<dbReference type="GO" id="GO:0005524">
    <property type="term" value="F:ATP binding"/>
    <property type="evidence" value="ECO:0007669"/>
    <property type="project" value="InterPro"/>
</dbReference>
<dbReference type="InterPro" id="IPR007695">
    <property type="entry name" value="DNA_mismatch_repair_MutS-lik_N"/>
</dbReference>
<dbReference type="Gene3D" id="3.40.1170.10">
    <property type="entry name" value="DNA repair protein MutS, domain I"/>
    <property type="match status" value="1"/>
</dbReference>
<dbReference type="GO" id="GO:0006298">
    <property type="term" value="P:mismatch repair"/>
    <property type="evidence" value="ECO:0007669"/>
    <property type="project" value="InterPro"/>
</dbReference>
<dbReference type="PANTHER" id="PTHR34047">
    <property type="entry name" value="NUCLEAR INTRON MATURASE 1, MITOCHONDRIAL-RELATED"/>
    <property type="match status" value="1"/>
</dbReference>